<dbReference type="InterPro" id="IPR018247">
    <property type="entry name" value="EF_Hand_1_Ca_BS"/>
</dbReference>
<evidence type="ECO:0000313" key="3">
    <source>
        <dbReference type="Proteomes" id="UP001158576"/>
    </source>
</evidence>
<protein>
    <submittedName>
        <fullName evidence="2">Oidioi.mRNA.OKI2018_I69.PAR.g9093.t1.cds</fullName>
    </submittedName>
</protein>
<reference evidence="2 3" key="1">
    <citation type="submission" date="2021-04" db="EMBL/GenBank/DDBJ databases">
        <authorList>
            <person name="Bliznina A."/>
        </authorList>
    </citation>
    <scope>NUCLEOTIDE SEQUENCE [LARGE SCALE GENOMIC DNA]</scope>
</reference>
<dbReference type="EMBL" id="OU015568">
    <property type="protein sequence ID" value="CAG5078812.1"/>
    <property type="molecule type" value="Genomic_DNA"/>
</dbReference>
<dbReference type="Proteomes" id="UP001158576">
    <property type="component" value="Chromosome PAR"/>
</dbReference>
<dbReference type="InterPro" id="IPR011992">
    <property type="entry name" value="EF-hand-dom_pair"/>
</dbReference>
<proteinExistence type="predicted"/>
<dbReference type="SUPFAM" id="SSF47473">
    <property type="entry name" value="EF-hand"/>
    <property type="match status" value="1"/>
</dbReference>
<evidence type="ECO:0000313" key="2">
    <source>
        <dbReference type="EMBL" id="CAG5078812.1"/>
    </source>
</evidence>
<dbReference type="Gene3D" id="1.10.238.10">
    <property type="entry name" value="EF-hand"/>
    <property type="match status" value="1"/>
</dbReference>
<gene>
    <name evidence="2" type="ORF">OKIOD_LOCUS651</name>
</gene>
<name>A0ABN7RND2_OIKDI</name>
<sequence>MSCGERVTELIGSSDPGFQAKTDAIMDKYWYFFDKDRSDSLSWDEWRYANSAFAVVDALVILEAFDADRDQSLSSTEQNAWRSKMREMFSAFGYQPTPEQHAAMVAAWALSQTDDDPSASLIELSRFNLLLWNSFYQ</sequence>
<keyword evidence="3" id="KW-1185">Reference proteome</keyword>
<organism evidence="2 3">
    <name type="scientific">Oikopleura dioica</name>
    <name type="common">Tunicate</name>
    <dbReference type="NCBI Taxonomy" id="34765"/>
    <lineage>
        <taxon>Eukaryota</taxon>
        <taxon>Metazoa</taxon>
        <taxon>Chordata</taxon>
        <taxon>Tunicata</taxon>
        <taxon>Appendicularia</taxon>
        <taxon>Copelata</taxon>
        <taxon>Oikopleuridae</taxon>
        <taxon>Oikopleura</taxon>
    </lineage>
</organism>
<dbReference type="PROSITE" id="PS00018">
    <property type="entry name" value="EF_HAND_1"/>
    <property type="match status" value="1"/>
</dbReference>
<keyword evidence="1" id="KW-0106">Calcium</keyword>
<accession>A0ABN7RND2</accession>
<evidence type="ECO:0000256" key="1">
    <source>
        <dbReference type="ARBA" id="ARBA00022837"/>
    </source>
</evidence>